<name>A0ABS0YVU3_9BACT</name>
<dbReference type="RefSeq" id="WP_199396517.1">
    <property type="nucleotide sequence ID" value="NZ_JAEMHK010000015.1"/>
</dbReference>
<sequence>MAMAGCGGGNDRPLIDTTIDSYETADGDILKQGSTFTITMPGGGAGATLLAGVAPDLSGDEYRAFLDFPLTSGVRNGVIQSATLNVVVRNLSTSPAGSSLPLLVELVSYVPPLIAGDFDSAILAIPSRAQTVRTITPAQVNDPGGVDIDVTALLIEAQNQRLSHFQIRLLEDFVNSPLGIVTIDDSNATPPQLRVLYF</sequence>
<keyword evidence="2" id="KW-1185">Reference proteome</keyword>
<proteinExistence type="predicted"/>
<dbReference type="EMBL" id="JAEMHK010000015">
    <property type="protein sequence ID" value="MBJ6802039.1"/>
    <property type="molecule type" value="Genomic_DNA"/>
</dbReference>
<organism evidence="1 2">
    <name type="scientific">Geomonas propionica</name>
    <dbReference type="NCBI Taxonomy" id="2798582"/>
    <lineage>
        <taxon>Bacteria</taxon>
        <taxon>Pseudomonadati</taxon>
        <taxon>Thermodesulfobacteriota</taxon>
        <taxon>Desulfuromonadia</taxon>
        <taxon>Geobacterales</taxon>
        <taxon>Geobacteraceae</taxon>
        <taxon>Geomonas</taxon>
    </lineage>
</organism>
<evidence type="ECO:0008006" key="3">
    <source>
        <dbReference type="Google" id="ProtNLM"/>
    </source>
</evidence>
<protein>
    <recommendedName>
        <fullName evidence="3">Lipoprotein</fullName>
    </recommendedName>
</protein>
<evidence type="ECO:0000313" key="2">
    <source>
        <dbReference type="Proteomes" id="UP000641025"/>
    </source>
</evidence>
<evidence type="ECO:0000313" key="1">
    <source>
        <dbReference type="EMBL" id="MBJ6802039.1"/>
    </source>
</evidence>
<accession>A0ABS0YVU3</accession>
<dbReference type="Proteomes" id="UP000641025">
    <property type="component" value="Unassembled WGS sequence"/>
</dbReference>
<gene>
    <name evidence="1" type="ORF">JFN90_18070</name>
</gene>
<comment type="caution">
    <text evidence="1">The sequence shown here is derived from an EMBL/GenBank/DDBJ whole genome shotgun (WGS) entry which is preliminary data.</text>
</comment>
<reference evidence="1 2" key="1">
    <citation type="submission" date="2020-12" db="EMBL/GenBank/DDBJ databases">
        <title>Geomonas sp. Red259, isolated from paddy soil.</title>
        <authorList>
            <person name="Xu Z."/>
            <person name="Zhang Z."/>
            <person name="Masuda Y."/>
            <person name="Itoh H."/>
            <person name="Senoo K."/>
        </authorList>
    </citation>
    <scope>NUCLEOTIDE SEQUENCE [LARGE SCALE GENOMIC DNA]</scope>
    <source>
        <strain evidence="1 2">Red259</strain>
    </source>
</reference>